<evidence type="ECO:0000256" key="1">
    <source>
        <dbReference type="SAM" id="MobiDB-lite"/>
    </source>
</evidence>
<feature type="compositionally biased region" description="Polar residues" evidence="1">
    <location>
        <begin position="151"/>
        <end position="178"/>
    </location>
</feature>
<keyword evidence="3" id="KW-1185">Reference proteome</keyword>
<organism evidence="2 3">
    <name type="scientific">Favolaschia claudopus</name>
    <dbReference type="NCBI Taxonomy" id="2862362"/>
    <lineage>
        <taxon>Eukaryota</taxon>
        <taxon>Fungi</taxon>
        <taxon>Dikarya</taxon>
        <taxon>Basidiomycota</taxon>
        <taxon>Agaricomycotina</taxon>
        <taxon>Agaricomycetes</taxon>
        <taxon>Agaricomycetidae</taxon>
        <taxon>Agaricales</taxon>
        <taxon>Marasmiineae</taxon>
        <taxon>Mycenaceae</taxon>
        <taxon>Favolaschia</taxon>
    </lineage>
</organism>
<dbReference type="Proteomes" id="UP001362999">
    <property type="component" value="Unassembled WGS sequence"/>
</dbReference>
<reference evidence="2 3" key="1">
    <citation type="journal article" date="2024" name="J Genomics">
        <title>Draft genome sequencing and assembly of Favolaschia claudopus CIRM-BRFM 2984 isolated from oak limbs.</title>
        <authorList>
            <person name="Navarro D."/>
            <person name="Drula E."/>
            <person name="Chaduli D."/>
            <person name="Cazenave R."/>
            <person name="Ahrendt S."/>
            <person name="Wang J."/>
            <person name="Lipzen A."/>
            <person name="Daum C."/>
            <person name="Barry K."/>
            <person name="Grigoriev I.V."/>
            <person name="Favel A."/>
            <person name="Rosso M.N."/>
            <person name="Martin F."/>
        </authorList>
    </citation>
    <scope>NUCLEOTIDE SEQUENCE [LARGE SCALE GENOMIC DNA]</scope>
    <source>
        <strain evidence="2 3">CIRM-BRFM 2984</strain>
    </source>
</reference>
<sequence length="270" mass="29236">MDNKALKAIFIILFISLAAVMVFPLPTPTSPPLAHRPAWSVRQARHSAMQPPYTKSPQHAANASRPPLQNRSNFQEGGSLLEEQRAVRRDEERERHAALQETPSCRRRRVPRPNDENRPVSPTPRSSRSSQPANAPLPTPPDTQRAAGTQGEDNGQTNATNSGTAPYSTPPLTQTAPRNQGRQSAAPAAGPSRRSLAQLARQERERAQREQAALQQQQQARPAGAADPPNNPPPQPEQQQQPPDAGGPPAACGAATSRSGSRSRKSRCLF</sequence>
<protein>
    <submittedName>
        <fullName evidence="2">Uncharacterized protein</fullName>
    </submittedName>
</protein>
<proteinExistence type="predicted"/>
<comment type="caution">
    <text evidence="2">The sequence shown here is derived from an EMBL/GenBank/DDBJ whole genome shotgun (WGS) entry which is preliminary data.</text>
</comment>
<accession>A0AAV9ZYE5</accession>
<feature type="compositionally biased region" description="Low complexity" evidence="1">
    <location>
        <begin position="237"/>
        <end position="260"/>
    </location>
</feature>
<feature type="compositionally biased region" description="Basic residues" evidence="1">
    <location>
        <begin position="261"/>
        <end position="270"/>
    </location>
</feature>
<gene>
    <name evidence="2" type="ORF">R3P38DRAFT_2799998</name>
</gene>
<name>A0AAV9ZYE5_9AGAR</name>
<feature type="compositionally biased region" description="Basic and acidic residues" evidence="1">
    <location>
        <begin position="82"/>
        <end position="98"/>
    </location>
</feature>
<evidence type="ECO:0000313" key="3">
    <source>
        <dbReference type="Proteomes" id="UP001362999"/>
    </source>
</evidence>
<feature type="compositionally biased region" description="Polar residues" evidence="1">
    <location>
        <begin position="53"/>
        <end position="76"/>
    </location>
</feature>
<evidence type="ECO:0000313" key="2">
    <source>
        <dbReference type="EMBL" id="KAK6996286.1"/>
    </source>
</evidence>
<dbReference type="AlphaFoldDB" id="A0AAV9ZYE5"/>
<dbReference type="EMBL" id="JAWWNJ010000098">
    <property type="protein sequence ID" value="KAK6996286.1"/>
    <property type="molecule type" value="Genomic_DNA"/>
</dbReference>
<feature type="region of interest" description="Disordered" evidence="1">
    <location>
        <begin position="29"/>
        <end position="270"/>
    </location>
</feature>
<feature type="compositionally biased region" description="Low complexity" evidence="1">
    <location>
        <begin position="180"/>
        <end position="200"/>
    </location>
</feature>
<feature type="compositionally biased region" description="Low complexity" evidence="1">
    <location>
        <begin position="119"/>
        <end position="130"/>
    </location>
</feature>
<feature type="compositionally biased region" description="Low complexity" evidence="1">
    <location>
        <begin position="210"/>
        <end position="228"/>
    </location>
</feature>